<gene>
    <name evidence="12" type="ORF">IFM89_013282</name>
</gene>
<comment type="similarity">
    <text evidence="1">Belongs to the replication factor A protein 1 family.</text>
</comment>
<dbReference type="SUPFAM" id="SSF47616">
    <property type="entry name" value="GST C-terminal domain-like"/>
    <property type="match status" value="1"/>
</dbReference>
<comment type="catalytic activity">
    <reaction evidence="9">
        <text>RX + glutathione = an S-substituted glutathione + a halide anion + H(+)</text>
        <dbReference type="Rhea" id="RHEA:16437"/>
        <dbReference type="ChEBI" id="CHEBI:15378"/>
        <dbReference type="ChEBI" id="CHEBI:16042"/>
        <dbReference type="ChEBI" id="CHEBI:17792"/>
        <dbReference type="ChEBI" id="CHEBI:57925"/>
        <dbReference type="ChEBI" id="CHEBI:90779"/>
        <dbReference type="EC" id="2.5.1.18"/>
    </reaction>
</comment>
<evidence type="ECO:0000256" key="8">
    <source>
        <dbReference type="ARBA" id="ARBA00023125"/>
    </source>
</evidence>
<dbReference type="InterPro" id="IPR040079">
    <property type="entry name" value="Glutathione_S-Trfase"/>
</dbReference>
<dbReference type="GO" id="GO:0008270">
    <property type="term" value="F:zinc ion binding"/>
    <property type="evidence" value="ECO:0007669"/>
    <property type="project" value="UniProtKB-KW"/>
</dbReference>
<dbReference type="PROSITE" id="PS50405">
    <property type="entry name" value="GST_CTER"/>
    <property type="match status" value="1"/>
</dbReference>
<dbReference type="PANTHER" id="PTHR43900:SF54">
    <property type="entry name" value="GLUTATHIONE S-TRANSFERASE F12"/>
    <property type="match status" value="1"/>
</dbReference>
<dbReference type="GO" id="GO:0006749">
    <property type="term" value="P:glutathione metabolic process"/>
    <property type="evidence" value="ECO:0007669"/>
    <property type="project" value="TreeGrafter"/>
</dbReference>
<evidence type="ECO:0000313" key="13">
    <source>
        <dbReference type="Proteomes" id="UP000631114"/>
    </source>
</evidence>
<dbReference type="InterPro" id="IPR047192">
    <property type="entry name" value="Euk_RPA1_DBD_C"/>
</dbReference>
<organism evidence="12 13">
    <name type="scientific">Coptis chinensis</name>
    <dbReference type="NCBI Taxonomy" id="261450"/>
    <lineage>
        <taxon>Eukaryota</taxon>
        <taxon>Viridiplantae</taxon>
        <taxon>Streptophyta</taxon>
        <taxon>Embryophyta</taxon>
        <taxon>Tracheophyta</taxon>
        <taxon>Spermatophyta</taxon>
        <taxon>Magnoliopsida</taxon>
        <taxon>Ranunculales</taxon>
        <taxon>Ranunculaceae</taxon>
        <taxon>Coptidoideae</taxon>
        <taxon>Coptis</taxon>
    </lineage>
</organism>
<dbReference type="GO" id="GO:0004364">
    <property type="term" value="F:glutathione transferase activity"/>
    <property type="evidence" value="ECO:0007669"/>
    <property type="project" value="UniProtKB-EC"/>
</dbReference>
<dbReference type="EC" id="2.5.1.18" evidence="3"/>
<dbReference type="PANTHER" id="PTHR43900">
    <property type="entry name" value="GLUTATHIONE S-TRANSFERASE RHO"/>
    <property type="match status" value="1"/>
</dbReference>
<dbReference type="SFLD" id="SFLDS00019">
    <property type="entry name" value="Glutathione_Transferase_(cytos"/>
    <property type="match status" value="1"/>
</dbReference>
<reference evidence="12 13" key="1">
    <citation type="submission" date="2020-10" db="EMBL/GenBank/DDBJ databases">
        <title>The Coptis chinensis genome and diversification of protoberbering-type alkaloids.</title>
        <authorList>
            <person name="Wang B."/>
            <person name="Shu S."/>
            <person name="Song C."/>
            <person name="Liu Y."/>
        </authorList>
    </citation>
    <scope>NUCLEOTIDE SEQUENCE [LARGE SCALE GENOMIC DNA]</scope>
    <source>
        <strain evidence="12">HL-2020</strain>
        <tissue evidence="12">Leaf</tissue>
    </source>
</reference>
<dbReference type="GO" id="GO:0005737">
    <property type="term" value="C:cytoplasm"/>
    <property type="evidence" value="ECO:0007669"/>
    <property type="project" value="TreeGrafter"/>
</dbReference>
<dbReference type="AlphaFoldDB" id="A0A835MF31"/>
<evidence type="ECO:0000259" key="11">
    <source>
        <dbReference type="PROSITE" id="PS50405"/>
    </source>
</evidence>
<dbReference type="FunFam" id="3.40.30.10:FF:000016">
    <property type="entry name" value="Glutathione S-transferase F2"/>
    <property type="match status" value="1"/>
</dbReference>
<dbReference type="SUPFAM" id="SSF52833">
    <property type="entry name" value="Thioredoxin-like"/>
    <property type="match status" value="1"/>
</dbReference>
<dbReference type="PROSITE" id="PS50404">
    <property type="entry name" value="GST_NTER"/>
    <property type="match status" value="1"/>
</dbReference>
<sequence length="624" mass="71024">MQLPISPMLGTYLLCSLRQLKIQLFQAERFSTMSDGNLCQIARMVVGRLHGNQVHAIFPKNQSEKFSEVIREGCVYHAEHFNVQTVSDYRPVQHAFVILFKWDMFVRLLSETAPEIPPYKFALTEFDNINSRYKQITNLTDVCGVLEGISAITVRKGMKQLRNIHLRNDSPKSKTIELLEGSASTDRISSTRQLKNRKTLAEILNSLDRDTIGHVLTCKASICEVIHDYEPYYLSCPKAGCRKKKVLEKDDRYWCNSCNEFLPSPFTRYQIRARIQDHTNRSIVTIFGKEAETLVKHPASELEAMLKSASGSQMVKNILNELIGSSLIFEIKINECNIKNQGTNGFITTKVFPMDYKLEGDMMLTHIDQVHFLPLLFHYGPTPNASSATDGRTAHQICFESVPQSSLVGFKMAVKVYGSIRAVCPQRVMACLLEKDVEFELIHVDLDTGEHKRPEFLVRQPFGQVPAIEDGDLKLFESRAIIRYYAAKYADRGPNLIGNTLEERALVDQWIEVEAHNFDDLVFGIVFNLVILPKMGKPGDIAVAHVSEQKLEKVLDIYEERLSKSKYLAGDSFTLADLTHLPATKHLMNEAGMSHLIKGRKYLNAWWEDISSRPAWKKLMKLMD</sequence>
<dbReference type="CDD" id="cd03053">
    <property type="entry name" value="GST_N_Phi"/>
    <property type="match status" value="1"/>
</dbReference>
<evidence type="ECO:0000256" key="4">
    <source>
        <dbReference type="ARBA" id="ARBA00022679"/>
    </source>
</evidence>
<dbReference type="FunFam" id="1.20.1050.10:FF:000004">
    <property type="entry name" value="Glutathione S-transferase F2"/>
    <property type="match status" value="1"/>
</dbReference>
<keyword evidence="6" id="KW-0863">Zinc-finger</keyword>
<dbReference type="InterPro" id="IPR010987">
    <property type="entry name" value="Glutathione-S-Trfase_C-like"/>
</dbReference>
<feature type="domain" description="GST C-terminal" evidence="11">
    <location>
        <begin position="500"/>
        <end position="624"/>
    </location>
</feature>
<comment type="caution">
    <text evidence="12">The sequence shown here is derived from an EMBL/GenBank/DDBJ whole genome shotgun (WGS) entry which is preliminary data.</text>
</comment>
<dbReference type="Pfam" id="PF08646">
    <property type="entry name" value="Rep_fac-A_C"/>
    <property type="match status" value="1"/>
</dbReference>
<evidence type="ECO:0000256" key="7">
    <source>
        <dbReference type="ARBA" id="ARBA00022833"/>
    </source>
</evidence>
<dbReference type="Gene3D" id="3.40.30.10">
    <property type="entry name" value="Glutaredoxin"/>
    <property type="match status" value="1"/>
</dbReference>
<keyword evidence="4" id="KW-0808">Transferase</keyword>
<evidence type="ECO:0000256" key="5">
    <source>
        <dbReference type="ARBA" id="ARBA00022723"/>
    </source>
</evidence>
<dbReference type="Gene3D" id="2.40.50.140">
    <property type="entry name" value="Nucleic acid-binding proteins"/>
    <property type="match status" value="2"/>
</dbReference>
<dbReference type="CDD" id="cd04476">
    <property type="entry name" value="RPA1_DBD_C"/>
    <property type="match status" value="1"/>
</dbReference>
<protein>
    <recommendedName>
        <fullName evidence="3">glutathione transferase</fullName>
        <ecNumber evidence="3">2.5.1.18</ecNumber>
    </recommendedName>
</protein>
<dbReference type="InterPro" id="IPR012340">
    <property type="entry name" value="NA-bd_OB-fold"/>
</dbReference>
<dbReference type="InterPro" id="IPR004045">
    <property type="entry name" value="Glutathione_S-Trfase_N"/>
</dbReference>
<evidence type="ECO:0000259" key="10">
    <source>
        <dbReference type="PROSITE" id="PS50404"/>
    </source>
</evidence>
<comment type="similarity">
    <text evidence="2">Belongs to the GST superfamily. Phi family.</text>
</comment>
<evidence type="ECO:0000313" key="12">
    <source>
        <dbReference type="EMBL" id="KAF9624744.1"/>
    </source>
</evidence>
<dbReference type="Gene3D" id="1.20.1050.10">
    <property type="match status" value="1"/>
</dbReference>
<evidence type="ECO:0000256" key="9">
    <source>
        <dbReference type="ARBA" id="ARBA00047960"/>
    </source>
</evidence>
<evidence type="ECO:0000256" key="6">
    <source>
        <dbReference type="ARBA" id="ARBA00022771"/>
    </source>
</evidence>
<feature type="domain" description="GST N-terminal" evidence="10">
    <location>
        <begin position="412"/>
        <end position="493"/>
    </location>
</feature>
<dbReference type="CDD" id="cd03187">
    <property type="entry name" value="GST_C_Phi"/>
    <property type="match status" value="1"/>
</dbReference>
<dbReference type="InterPro" id="IPR036249">
    <property type="entry name" value="Thioredoxin-like_sf"/>
</dbReference>
<dbReference type="Pfam" id="PF00043">
    <property type="entry name" value="GST_C"/>
    <property type="match status" value="1"/>
</dbReference>
<keyword evidence="7" id="KW-0862">Zinc</keyword>
<dbReference type="InterPro" id="IPR004046">
    <property type="entry name" value="GST_C"/>
</dbReference>
<dbReference type="Pfam" id="PF02798">
    <property type="entry name" value="GST_N"/>
    <property type="match status" value="1"/>
</dbReference>
<dbReference type="SUPFAM" id="SSF50249">
    <property type="entry name" value="Nucleic acid-binding proteins"/>
    <property type="match status" value="1"/>
</dbReference>
<dbReference type="InterPro" id="IPR013955">
    <property type="entry name" value="Rep_factor-A_C"/>
</dbReference>
<accession>A0A835MF31</accession>
<dbReference type="InterPro" id="IPR034347">
    <property type="entry name" value="GST_Phi_C"/>
</dbReference>
<keyword evidence="13" id="KW-1185">Reference proteome</keyword>
<dbReference type="Proteomes" id="UP000631114">
    <property type="component" value="Unassembled WGS sequence"/>
</dbReference>
<proteinExistence type="inferred from homology"/>
<dbReference type="OrthoDB" id="422574at2759"/>
<evidence type="ECO:0000256" key="3">
    <source>
        <dbReference type="ARBA" id="ARBA00012452"/>
    </source>
</evidence>
<evidence type="ECO:0000256" key="2">
    <source>
        <dbReference type="ARBA" id="ARBA00010128"/>
    </source>
</evidence>
<dbReference type="GO" id="GO:0003677">
    <property type="term" value="F:DNA binding"/>
    <property type="evidence" value="ECO:0007669"/>
    <property type="project" value="UniProtKB-KW"/>
</dbReference>
<keyword evidence="8" id="KW-0238">DNA-binding</keyword>
<dbReference type="GO" id="GO:0009636">
    <property type="term" value="P:response to toxic substance"/>
    <property type="evidence" value="ECO:0007669"/>
    <property type="project" value="UniProtKB-ARBA"/>
</dbReference>
<dbReference type="InterPro" id="IPR036282">
    <property type="entry name" value="Glutathione-S-Trfase_C_sf"/>
</dbReference>
<name>A0A835MF31_9MAGN</name>
<dbReference type="EMBL" id="JADFTS010000001">
    <property type="protein sequence ID" value="KAF9624744.1"/>
    <property type="molecule type" value="Genomic_DNA"/>
</dbReference>
<keyword evidence="5" id="KW-0479">Metal-binding</keyword>
<evidence type="ECO:0000256" key="1">
    <source>
        <dbReference type="ARBA" id="ARBA00005690"/>
    </source>
</evidence>
<dbReference type="GO" id="GO:0043295">
    <property type="term" value="F:glutathione binding"/>
    <property type="evidence" value="ECO:0007669"/>
    <property type="project" value="TreeGrafter"/>
</dbReference>
<dbReference type="SFLD" id="SFLDG00358">
    <property type="entry name" value="Main_(cytGST)"/>
    <property type="match status" value="1"/>
</dbReference>